<dbReference type="Proteomes" id="UP001153636">
    <property type="component" value="Chromosome 7"/>
</dbReference>
<protein>
    <submittedName>
        <fullName evidence="1">Uncharacterized protein</fullName>
    </submittedName>
</protein>
<evidence type="ECO:0000313" key="1">
    <source>
        <dbReference type="EMBL" id="CAH1113175.1"/>
    </source>
</evidence>
<reference evidence="1" key="1">
    <citation type="submission" date="2022-01" db="EMBL/GenBank/DDBJ databases">
        <authorList>
            <person name="King R."/>
        </authorList>
    </citation>
    <scope>NUCLEOTIDE SEQUENCE</scope>
</reference>
<proteinExistence type="predicted"/>
<organism evidence="1 2">
    <name type="scientific">Psylliodes chrysocephalus</name>
    <dbReference type="NCBI Taxonomy" id="3402493"/>
    <lineage>
        <taxon>Eukaryota</taxon>
        <taxon>Metazoa</taxon>
        <taxon>Ecdysozoa</taxon>
        <taxon>Arthropoda</taxon>
        <taxon>Hexapoda</taxon>
        <taxon>Insecta</taxon>
        <taxon>Pterygota</taxon>
        <taxon>Neoptera</taxon>
        <taxon>Endopterygota</taxon>
        <taxon>Coleoptera</taxon>
        <taxon>Polyphaga</taxon>
        <taxon>Cucujiformia</taxon>
        <taxon>Chrysomeloidea</taxon>
        <taxon>Chrysomelidae</taxon>
        <taxon>Galerucinae</taxon>
        <taxon>Alticini</taxon>
        <taxon>Psylliodes</taxon>
    </lineage>
</organism>
<keyword evidence="2" id="KW-1185">Reference proteome</keyword>
<accession>A0A9P0D3C9</accession>
<dbReference type="AlphaFoldDB" id="A0A9P0D3C9"/>
<sequence>MGIVLYEIFDDDIYWNAIQIAVENLAAPVDIIPNTQKPTYNENYVSHTIPGYTLSGFKNHFRMSRQNVAELCPAFASYTWLIDKQESFLAVSDRFAFLKGTVYYIFLQVLNAIIELK</sequence>
<name>A0A9P0D3C9_9CUCU</name>
<dbReference type="OrthoDB" id="6734249at2759"/>
<gene>
    <name evidence="1" type="ORF">PSYICH_LOCUS13356</name>
</gene>
<dbReference type="EMBL" id="OV651819">
    <property type="protein sequence ID" value="CAH1113175.1"/>
    <property type="molecule type" value="Genomic_DNA"/>
</dbReference>
<evidence type="ECO:0000313" key="2">
    <source>
        <dbReference type="Proteomes" id="UP001153636"/>
    </source>
</evidence>